<dbReference type="EMBL" id="LNQE01001050">
    <property type="protein sequence ID" value="KUG21560.1"/>
    <property type="molecule type" value="Genomic_DNA"/>
</dbReference>
<evidence type="ECO:0000313" key="1">
    <source>
        <dbReference type="EMBL" id="KUG21560.1"/>
    </source>
</evidence>
<accession>A0A0W8FS99</accession>
<dbReference type="EMBL" id="LNQE01000893">
    <property type="protein sequence ID" value="KUG23641.1"/>
    <property type="molecule type" value="Genomic_DNA"/>
</dbReference>
<comment type="caution">
    <text evidence="3">The sequence shown here is derived from an EMBL/GenBank/DDBJ whole genome shotgun (WGS) entry which is preliminary data.</text>
</comment>
<evidence type="ECO:0000313" key="2">
    <source>
        <dbReference type="EMBL" id="KUG22630.1"/>
    </source>
</evidence>
<organism evidence="3">
    <name type="scientific">hydrocarbon metagenome</name>
    <dbReference type="NCBI Taxonomy" id="938273"/>
    <lineage>
        <taxon>unclassified sequences</taxon>
        <taxon>metagenomes</taxon>
        <taxon>ecological metagenomes</taxon>
    </lineage>
</organism>
<dbReference type="AlphaFoldDB" id="A0A0W8FS99"/>
<name>A0A0W8FS99_9ZZZZ</name>
<evidence type="ECO:0008006" key="4">
    <source>
        <dbReference type="Google" id="ProtNLM"/>
    </source>
</evidence>
<protein>
    <recommendedName>
        <fullName evidence="4">Mobile element protein</fullName>
    </recommendedName>
</protein>
<sequence>MIKAIKDYIDAHNQNPHIFVWTAPVERILAKINKCKEALDALH</sequence>
<dbReference type="EMBL" id="LNQE01000950">
    <property type="protein sequence ID" value="KUG22630.1"/>
    <property type="molecule type" value="Genomic_DNA"/>
</dbReference>
<gene>
    <name evidence="3" type="ORF">ASZ90_006562</name>
    <name evidence="2" type="ORF">ASZ90_007597</name>
    <name evidence="1" type="ORF">ASZ90_008695</name>
</gene>
<evidence type="ECO:0000313" key="3">
    <source>
        <dbReference type="EMBL" id="KUG23641.1"/>
    </source>
</evidence>
<proteinExistence type="predicted"/>
<reference evidence="3" key="1">
    <citation type="journal article" date="2015" name="Proc. Natl. Acad. Sci. U.S.A.">
        <title>Networks of energetic and metabolic interactions define dynamics in microbial communities.</title>
        <authorList>
            <person name="Embree M."/>
            <person name="Liu J.K."/>
            <person name="Al-Bassam M.M."/>
            <person name="Zengler K."/>
        </authorList>
    </citation>
    <scope>NUCLEOTIDE SEQUENCE</scope>
</reference>